<dbReference type="EMBL" id="CAEZXP010000001">
    <property type="protein sequence ID" value="CAB4686391.1"/>
    <property type="molecule type" value="Genomic_DNA"/>
</dbReference>
<sequence length="306" mass="32830">MAVTLNQLSSFLAVAREGSVSAAAEKLYVTQPSISAAVSALSKELGVDLTERVGRGVGLTAAGEAFRPYAADVLGLIEQGRQAAREAADLSTRSLRIVAVATAAEYVVPPLLQAFAAKHPEIKLTLEVANRANLFDRVLEHEVDVAIAGRPPEDDRVAGKAFLKNEIALITATNDPLVGMKNIRPEDLADRVWLQREPGSGTRQMVNEFFGGHDLRPQTLTLGSNGAIKQAVKLGLGVSLQSRMAVEQELATGQLSELHVKGGLPDRQWYALHSATVPPRPAVELFLEFAFSPAARSAFDHREVIS</sequence>
<evidence type="ECO:0000256" key="3">
    <source>
        <dbReference type="ARBA" id="ARBA00023125"/>
    </source>
</evidence>
<evidence type="ECO:0000256" key="2">
    <source>
        <dbReference type="ARBA" id="ARBA00023015"/>
    </source>
</evidence>
<gene>
    <name evidence="6" type="ORF">UFOPK2399_00362</name>
</gene>
<dbReference type="Pfam" id="PF00126">
    <property type="entry name" value="HTH_1"/>
    <property type="match status" value="1"/>
</dbReference>
<keyword evidence="4" id="KW-0804">Transcription</keyword>
<dbReference type="InterPro" id="IPR000847">
    <property type="entry name" value="LysR_HTH_N"/>
</dbReference>
<dbReference type="PROSITE" id="PS50931">
    <property type="entry name" value="HTH_LYSR"/>
    <property type="match status" value="1"/>
</dbReference>
<dbReference type="PRINTS" id="PR00039">
    <property type="entry name" value="HTHLYSR"/>
</dbReference>
<dbReference type="InterPro" id="IPR005119">
    <property type="entry name" value="LysR_subst-bd"/>
</dbReference>
<dbReference type="PANTHER" id="PTHR30126">
    <property type="entry name" value="HTH-TYPE TRANSCRIPTIONAL REGULATOR"/>
    <property type="match status" value="1"/>
</dbReference>
<proteinExistence type="inferred from homology"/>
<dbReference type="FunFam" id="1.10.10.10:FF:000001">
    <property type="entry name" value="LysR family transcriptional regulator"/>
    <property type="match status" value="1"/>
</dbReference>
<dbReference type="GO" id="GO:0000976">
    <property type="term" value="F:transcription cis-regulatory region binding"/>
    <property type="evidence" value="ECO:0007669"/>
    <property type="project" value="TreeGrafter"/>
</dbReference>
<reference evidence="6" key="1">
    <citation type="submission" date="2020-05" db="EMBL/GenBank/DDBJ databases">
        <authorList>
            <person name="Chiriac C."/>
            <person name="Salcher M."/>
            <person name="Ghai R."/>
            <person name="Kavagutti S V."/>
        </authorList>
    </citation>
    <scope>NUCLEOTIDE SEQUENCE</scope>
</reference>
<comment type="similarity">
    <text evidence="1">Belongs to the LysR transcriptional regulatory family.</text>
</comment>
<evidence type="ECO:0000259" key="5">
    <source>
        <dbReference type="PROSITE" id="PS50931"/>
    </source>
</evidence>
<dbReference type="GO" id="GO:0003700">
    <property type="term" value="F:DNA-binding transcription factor activity"/>
    <property type="evidence" value="ECO:0007669"/>
    <property type="project" value="InterPro"/>
</dbReference>
<accession>A0A6J6NI62</accession>
<keyword evidence="3" id="KW-0238">DNA-binding</keyword>
<organism evidence="6">
    <name type="scientific">freshwater metagenome</name>
    <dbReference type="NCBI Taxonomy" id="449393"/>
    <lineage>
        <taxon>unclassified sequences</taxon>
        <taxon>metagenomes</taxon>
        <taxon>ecological metagenomes</taxon>
    </lineage>
</organism>
<dbReference type="AlphaFoldDB" id="A0A6J6NI62"/>
<evidence type="ECO:0000256" key="1">
    <source>
        <dbReference type="ARBA" id="ARBA00009437"/>
    </source>
</evidence>
<dbReference type="Gene3D" id="1.10.10.10">
    <property type="entry name" value="Winged helix-like DNA-binding domain superfamily/Winged helix DNA-binding domain"/>
    <property type="match status" value="1"/>
</dbReference>
<dbReference type="SUPFAM" id="SSF46785">
    <property type="entry name" value="Winged helix' DNA-binding domain"/>
    <property type="match status" value="1"/>
</dbReference>
<protein>
    <submittedName>
        <fullName evidence="6">Unannotated protein</fullName>
    </submittedName>
</protein>
<dbReference type="InterPro" id="IPR036390">
    <property type="entry name" value="WH_DNA-bd_sf"/>
</dbReference>
<evidence type="ECO:0000256" key="4">
    <source>
        <dbReference type="ARBA" id="ARBA00023163"/>
    </source>
</evidence>
<dbReference type="Gene3D" id="3.40.190.290">
    <property type="match status" value="1"/>
</dbReference>
<dbReference type="PANTHER" id="PTHR30126:SF5">
    <property type="entry name" value="HTH-TYPE TRANSCRIPTIONAL ACTIVATOR CMPR"/>
    <property type="match status" value="1"/>
</dbReference>
<dbReference type="SUPFAM" id="SSF53850">
    <property type="entry name" value="Periplasmic binding protein-like II"/>
    <property type="match status" value="1"/>
</dbReference>
<dbReference type="Pfam" id="PF03466">
    <property type="entry name" value="LysR_substrate"/>
    <property type="match status" value="1"/>
</dbReference>
<dbReference type="InterPro" id="IPR036388">
    <property type="entry name" value="WH-like_DNA-bd_sf"/>
</dbReference>
<name>A0A6J6NI62_9ZZZZ</name>
<feature type="domain" description="HTH lysR-type" evidence="5">
    <location>
        <begin position="3"/>
        <end position="60"/>
    </location>
</feature>
<evidence type="ECO:0000313" key="6">
    <source>
        <dbReference type="EMBL" id="CAB4686391.1"/>
    </source>
</evidence>
<keyword evidence="2" id="KW-0805">Transcription regulation</keyword>